<dbReference type="AlphaFoldDB" id="A0A1M7NYH0"/>
<evidence type="ECO:0000313" key="1">
    <source>
        <dbReference type="EMBL" id="SHN08858.1"/>
    </source>
</evidence>
<keyword evidence="2" id="KW-1185">Reference proteome</keyword>
<reference evidence="1 2" key="1">
    <citation type="submission" date="2016-11" db="EMBL/GenBank/DDBJ databases">
        <authorList>
            <person name="Jaros S."/>
            <person name="Januszkiewicz K."/>
            <person name="Wedrychowicz H."/>
        </authorList>
    </citation>
    <scope>NUCLEOTIDE SEQUENCE [LARGE SCALE GENOMIC DNA]</scope>
    <source>
        <strain evidence="1 2">CGMCC 1.6102</strain>
    </source>
</reference>
<dbReference type="EMBL" id="FRCY01000006">
    <property type="protein sequence ID" value="SHN08858.1"/>
    <property type="molecule type" value="Genomic_DNA"/>
</dbReference>
<sequence>MEMAEVAKRDSFARGIRIKADTIPVGPDAASHLLNSGAADADRGIPGAMKVHSPTGEWYFVPRLPGMLPPRFSTDS</sequence>
<name>A0A1M7NYH0_9BACT</name>
<evidence type="ECO:0000313" key="2">
    <source>
        <dbReference type="Proteomes" id="UP000184513"/>
    </source>
</evidence>
<organism evidence="1 2">
    <name type="scientific">Cyclobacterium lianum</name>
    <dbReference type="NCBI Taxonomy" id="388280"/>
    <lineage>
        <taxon>Bacteria</taxon>
        <taxon>Pseudomonadati</taxon>
        <taxon>Bacteroidota</taxon>
        <taxon>Cytophagia</taxon>
        <taxon>Cytophagales</taxon>
        <taxon>Cyclobacteriaceae</taxon>
        <taxon>Cyclobacterium</taxon>
    </lineage>
</organism>
<dbReference type="Proteomes" id="UP000184513">
    <property type="component" value="Unassembled WGS sequence"/>
</dbReference>
<gene>
    <name evidence="1" type="ORF">SAMN04488057_106154</name>
</gene>
<protein>
    <submittedName>
        <fullName evidence="1">Uncharacterized protein</fullName>
    </submittedName>
</protein>
<proteinExistence type="predicted"/>
<accession>A0A1M7NYH0</accession>